<organism evidence="5 6">
    <name type="scientific">Coccomyxa viridis</name>
    <dbReference type="NCBI Taxonomy" id="1274662"/>
    <lineage>
        <taxon>Eukaryota</taxon>
        <taxon>Viridiplantae</taxon>
        <taxon>Chlorophyta</taxon>
        <taxon>core chlorophytes</taxon>
        <taxon>Trebouxiophyceae</taxon>
        <taxon>Trebouxiophyceae incertae sedis</taxon>
        <taxon>Coccomyxaceae</taxon>
        <taxon>Coccomyxa</taxon>
    </lineage>
</organism>
<evidence type="ECO:0000256" key="2">
    <source>
        <dbReference type="ARBA" id="ARBA00022980"/>
    </source>
</evidence>
<dbReference type="EMBL" id="CAUYUE010000003">
    <property type="protein sequence ID" value="CAK0758229.1"/>
    <property type="molecule type" value="Genomic_DNA"/>
</dbReference>
<dbReference type="Proteomes" id="UP001314263">
    <property type="component" value="Unassembled WGS sequence"/>
</dbReference>
<gene>
    <name evidence="5" type="ORF">CVIRNUC_002604</name>
</gene>
<evidence type="ECO:0000313" key="6">
    <source>
        <dbReference type="Proteomes" id="UP001314263"/>
    </source>
</evidence>
<dbReference type="GO" id="GO:0005840">
    <property type="term" value="C:ribosome"/>
    <property type="evidence" value="ECO:0007669"/>
    <property type="project" value="UniProtKB-KW"/>
</dbReference>
<dbReference type="GO" id="GO:0003735">
    <property type="term" value="F:structural constituent of ribosome"/>
    <property type="evidence" value="ECO:0007669"/>
    <property type="project" value="InterPro"/>
</dbReference>
<evidence type="ECO:0000256" key="3">
    <source>
        <dbReference type="ARBA" id="ARBA00023274"/>
    </source>
</evidence>
<evidence type="ECO:0008006" key="7">
    <source>
        <dbReference type="Google" id="ProtNLM"/>
    </source>
</evidence>
<dbReference type="PANTHER" id="PTHR15680">
    <property type="entry name" value="RIBOSOMAL PROTEIN L19"/>
    <property type="match status" value="1"/>
</dbReference>
<evidence type="ECO:0000256" key="1">
    <source>
        <dbReference type="ARBA" id="ARBA00005781"/>
    </source>
</evidence>
<feature type="region of interest" description="Disordered" evidence="4">
    <location>
        <begin position="183"/>
        <end position="209"/>
    </location>
</feature>
<evidence type="ECO:0000313" key="5">
    <source>
        <dbReference type="EMBL" id="CAK0758229.1"/>
    </source>
</evidence>
<dbReference type="GO" id="GO:1990904">
    <property type="term" value="C:ribonucleoprotein complex"/>
    <property type="evidence" value="ECO:0007669"/>
    <property type="project" value="UniProtKB-KW"/>
</dbReference>
<comment type="similarity">
    <text evidence="1">Belongs to the bacterial ribosomal protein bL19 family.</text>
</comment>
<dbReference type="SUPFAM" id="SSF50104">
    <property type="entry name" value="Translation proteins SH3-like domain"/>
    <property type="match status" value="1"/>
</dbReference>
<accession>A0AAV1HXB7</accession>
<dbReference type="PANTHER" id="PTHR15680:SF9">
    <property type="entry name" value="LARGE RIBOSOMAL SUBUNIT PROTEIN BL19M"/>
    <property type="match status" value="1"/>
</dbReference>
<keyword evidence="2" id="KW-0689">Ribosomal protein</keyword>
<dbReference type="PRINTS" id="PR00061">
    <property type="entry name" value="RIBOSOMALL19"/>
</dbReference>
<dbReference type="InterPro" id="IPR038657">
    <property type="entry name" value="Ribosomal_bL19_sf"/>
</dbReference>
<dbReference type="InterPro" id="IPR008991">
    <property type="entry name" value="Translation_prot_SH3-like_sf"/>
</dbReference>
<evidence type="ECO:0000256" key="4">
    <source>
        <dbReference type="SAM" id="MobiDB-lite"/>
    </source>
</evidence>
<feature type="compositionally biased region" description="Polar residues" evidence="4">
    <location>
        <begin position="55"/>
        <end position="74"/>
    </location>
</feature>
<keyword evidence="3" id="KW-0687">Ribonucleoprotein</keyword>
<dbReference type="GO" id="GO:0006412">
    <property type="term" value="P:translation"/>
    <property type="evidence" value="ECO:0007669"/>
    <property type="project" value="InterPro"/>
</dbReference>
<name>A0AAV1HXB7_9CHLO</name>
<protein>
    <recommendedName>
        <fullName evidence="7">Ribosomal protein L19</fullName>
    </recommendedName>
</protein>
<feature type="compositionally biased region" description="Low complexity" evidence="4">
    <location>
        <begin position="89"/>
        <end position="116"/>
    </location>
</feature>
<dbReference type="Gene3D" id="2.30.30.790">
    <property type="match status" value="1"/>
</dbReference>
<reference evidence="5 6" key="1">
    <citation type="submission" date="2023-10" db="EMBL/GenBank/DDBJ databases">
        <authorList>
            <person name="Maclean D."/>
            <person name="Macfadyen A."/>
        </authorList>
    </citation>
    <scope>NUCLEOTIDE SEQUENCE [LARGE SCALE GENOMIC DNA]</scope>
</reference>
<keyword evidence="6" id="KW-1185">Reference proteome</keyword>
<comment type="caution">
    <text evidence="5">The sequence shown here is derived from an EMBL/GenBank/DDBJ whole genome shotgun (WGS) entry which is preliminary data.</text>
</comment>
<dbReference type="InterPro" id="IPR001857">
    <property type="entry name" value="Ribosomal_bL19"/>
</dbReference>
<dbReference type="Pfam" id="PF01245">
    <property type="entry name" value="Ribosomal_L19"/>
    <property type="match status" value="1"/>
</dbReference>
<feature type="compositionally biased region" description="Low complexity" evidence="4">
    <location>
        <begin position="183"/>
        <end position="195"/>
    </location>
</feature>
<feature type="region of interest" description="Disordered" evidence="4">
    <location>
        <begin position="37"/>
        <end position="162"/>
    </location>
</feature>
<proteinExistence type="inferred from homology"/>
<sequence length="340" mass="37902">MLRHLGNLRRISQLPAGARYQHAVDYTKWVSMSSSSHLEEPSRQSRSQAAEDCTRSYSASQDESGKRSSPQPQISPAKHSWRTEEPQIVRSNASEPVSSSSAPRSSPHRSSAPRVATLQPSLSGQERDTANRQHARHSSHTWRNSSGVLQCPPWTHRQGAGSRQRAAQTFSCSMRGFAGAAEAEQQSAAAPAEKAFTPPGRIQNTPAAPWTPTQELRKRNFLPRRMGHLMQVLEEEAAEKAAKEKNYPNFEAGDLLELTLAIPENKGREAKVRGMCIAKRRRGYRTSFTLLNHVAGGGPVERSFPLYSPTLQGVKVLGSRRVRRAKLYYLRDRKPSEYKV</sequence>
<dbReference type="AlphaFoldDB" id="A0AAV1HXB7"/>